<keyword evidence="7" id="KW-0406">Ion transport</keyword>
<proteinExistence type="inferred from homology"/>
<evidence type="ECO:0000313" key="18">
    <source>
        <dbReference type="Proteomes" id="UP000298656"/>
    </source>
</evidence>
<dbReference type="AlphaFoldDB" id="A0A4V1EHL4"/>
<protein>
    <submittedName>
        <fullName evidence="17">TonB-dependent siderophore receptor</fullName>
    </submittedName>
</protein>
<evidence type="ECO:0000256" key="12">
    <source>
        <dbReference type="PROSITE-ProRule" id="PRU01360"/>
    </source>
</evidence>
<reference evidence="17 18" key="1">
    <citation type="submission" date="2019-05" db="EMBL/GenBank/DDBJ databases">
        <title>Burkholderia sp. DHOD12, isolated from subtropical forest soil.</title>
        <authorList>
            <person name="Gao Z.-H."/>
            <person name="Qiu L.-H."/>
        </authorList>
    </citation>
    <scope>NUCLEOTIDE SEQUENCE [LARGE SCALE GENOMIC DNA]</scope>
    <source>
        <strain evidence="17 18">DHOD12</strain>
    </source>
</reference>
<keyword evidence="10 17" id="KW-0675">Receptor</keyword>
<dbReference type="OrthoDB" id="9790771at2"/>
<dbReference type="Proteomes" id="UP000298656">
    <property type="component" value="Chromosome 1"/>
</dbReference>
<dbReference type="InterPro" id="IPR036942">
    <property type="entry name" value="Beta-barrel_TonB_sf"/>
</dbReference>
<dbReference type="Pfam" id="PF07715">
    <property type="entry name" value="Plug"/>
    <property type="match status" value="1"/>
</dbReference>
<dbReference type="FunFam" id="2.170.130.10:FF:000001">
    <property type="entry name" value="Catecholate siderophore TonB-dependent receptor"/>
    <property type="match status" value="1"/>
</dbReference>
<dbReference type="RefSeq" id="WP_137333491.1">
    <property type="nucleotide sequence ID" value="NZ_CP040077.1"/>
</dbReference>
<gene>
    <name evidence="17" type="ORF">FAZ95_16865</name>
</gene>
<evidence type="ECO:0000256" key="13">
    <source>
        <dbReference type="RuleBase" id="RU003357"/>
    </source>
</evidence>
<name>A0A4V1EHL4_9BURK</name>
<evidence type="ECO:0000259" key="15">
    <source>
        <dbReference type="Pfam" id="PF00593"/>
    </source>
</evidence>
<dbReference type="SUPFAM" id="SSF56935">
    <property type="entry name" value="Porins"/>
    <property type="match status" value="1"/>
</dbReference>
<evidence type="ECO:0000256" key="8">
    <source>
        <dbReference type="ARBA" id="ARBA00023077"/>
    </source>
</evidence>
<keyword evidence="3 12" id="KW-0813">Transport</keyword>
<comment type="similarity">
    <text evidence="2 12 13">Belongs to the TonB-dependent receptor family.</text>
</comment>
<evidence type="ECO:0000256" key="4">
    <source>
        <dbReference type="ARBA" id="ARBA00022452"/>
    </source>
</evidence>
<dbReference type="InterPro" id="IPR010105">
    <property type="entry name" value="TonB_sidphr_rcpt"/>
</dbReference>
<dbReference type="EMBL" id="CP040077">
    <property type="protein sequence ID" value="QCP50680.1"/>
    <property type="molecule type" value="Genomic_DNA"/>
</dbReference>
<evidence type="ECO:0000256" key="14">
    <source>
        <dbReference type="SAM" id="SignalP"/>
    </source>
</evidence>
<dbReference type="PANTHER" id="PTHR32552">
    <property type="entry name" value="FERRICHROME IRON RECEPTOR-RELATED"/>
    <property type="match status" value="1"/>
</dbReference>
<sequence>MLNRTPLAAALALAFAIPFAAPAKAQTAPQTTSQSPSTTAASDGSTLPAVVVSGQADAAAQDFQAERSTVGAKTPQALRDIPQTVTVINKAVLESQGATSFQDALRNAPGITIGGAEGGQIGNNINLRGFTAQNDIYLDGFRDRNQYYRDTFDLESVEVLYGPSSMLFGRGSTGGVINQVSKKANLTPSAEVSTTLGTDDRYRTTVDVNHPVAATSAIRLNAFAQDMGTGRDVMKNRDYGFAPEARFGIGTPTEITLSALIQHNDDMPDYGIPALNGHPAPVPRNTFYGLTSDRTIQDVQTGQATIKHKFSDALTLTNATQLSHSMTDARETAAHAVLTGPLATSPALSNGNYTTLPLSQLYVQLQSHDRVIENHSIYNDTMLEYTFTTGAIKHDLIAGVELGHDSYTNQATTRNNLPIVSLLDPAYLSTPSNVTTTVGNHAQSSANEIAGYVNDTVSLGEHWKVIGGLRWDRFQAHIANTVSLPGYASQTNDFTSVRTGVIYQPSDWQSYYASYGTSFDPSLESLTVTNLTQNLAPETTRSYEVGGKWDVLGGNLSVTSALFQEEMDNARTQVSATEYTLDGDIRVNGFQAGATGHLTDKWQIFGGYTYMDARIVKALDGTQGNVPANTPRNTLTLWTTYEITPHWEVGGGPTYMSARYAANNDLVQVGGYTRWDATAAYHEKKWDVRLNLLNLTNKFYYDALIQSDGGRSVPGIGRTLLATADYKF</sequence>
<keyword evidence="9 12" id="KW-0472">Membrane</keyword>
<evidence type="ECO:0000256" key="5">
    <source>
        <dbReference type="ARBA" id="ARBA00022692"/>
    </source>
</evidence>
<evidence type="ECO:0000256" key="9">
    <source>
        <dbReference type="ARBA" id="ARBA00023136"/>
    </source>
</evidence>
<dbReference type="InterPro" id="IPR039426">
    <property type="entry name" value="TonB-dep_rcpt-like"/>
</dbReference>
<keyword evidence="18" id="KW-1185">Reference proteome</keyword>
<dbReference type="InterPro" id="IPR000531">
    <property type="entry name" value="Beta-barrel_TonB"/>
</dbReference>
<dbReference type="Gene3D" id="2.170.130.10">
    <property type="entry name" value="TonB-dependent receptor, plug domain"/>
    <property type="match status" value="1"/>
</dbReference>
<keyword evidence="4 12" id="KW-1134">Transmembrane beta strand</keyword>
<keyword evidence="8 13" id="KW-0798">TonB box</keyword>
<feature type="domain" description="TonB-dependent receptor-like beta-barrel" evidence="15">
    <location>
        <begin position="263"/>
        <end position="695"/>
    </location>
</feature>
<evidence type="ECO:0000256" key="7">
    <source>
        <dbReference type="ARBA" id="ARBA00023065"/>
    </source>
</evidence>
<dbReference type="Pfam" id="PF00593">
    <property type="entry name" value="TonB_dep_Rec_b-barrel"/>
    <property type="match status" value="1"/>
</dbReference>
<dbReference type="GO" id="GO:0015891">
    <property type="term" value="P:siderophore transport"/>
    <property type="evidence" value="ECO:0007669"/>
    <property type="project" value="InterPro"/>
</dbReference>
<evidence type="ECO:0000256" key="6">
    <source>
        <dbReference type="ARBA" id="ARBA00022729"/>
    </source>
</evidence>
<accession>A0A4V1EHL4</accession>
<evidence type="ECO:0000256" key="11">
    <source>
        <dbReference type="ARBA" id="ARBA00023237"/>
    </source>
</evidence>
<dbReference type="InterPro" id="IPR037066">
    <property type="entry name" value="Plug_dom_sf"/>
</dbReference>
<feature type="signal peptide" evidence="14">
    <location>
        <begin position="1"/>
        <end position="25"/>
    </location>
</feature>
<evidence type="ECO:0000256" key="2">
    <source>
        <dbReference type="ARBA" id="ARBA00009810"/>
    </source>
</evidence>
<dbReference type="GO" id="GO:0009279">
    <property type="term" value="C:cell outer membrane"/>
    <property type="evidence" value="ECO:0007669"/>
    <property type="project" value="UniProtKB-SubCell"/>
</dbReference>
<evidence type="ECO:0000256" key="10">
    <source>
        <dbReference type="ARBA" id="ARBA00023170"/>
    </source>
</evidence>
<feature type="chain" id="PRO_5020448855" evidence="14">
    <location>
        <begin position="26"/>
        <end position="728"/>
    </location>
</feature>
<keyword evidence="5 12" id="KW-0812">Transmembrane</keyword>
<dbReference type="NCBIfam" id="TIGR01783">
    <property type="entry name" value="TonB-siderophor"/>
    <property type="match status" value="1"/>
</dbReference>
<dbReference type="GO" id="GO:0038023">
    <property type="term" value="F:signaling receptor activity"/>
    <property type="evidence" value="ECO:0007669"/>
    <property type="project" value="InterPro"/>
</dbReference>
<dbReference type="PANTHER" id="PTHR32552:SF83">
    <property type="entry name" value="BLR3904 PROTEIN"/>
    <property type="match status" value="1"/>
</dbReference>
<keyword evidence="11 12" id="KW-0998">Cell outer membrane</keyword>
<evidence type="ECO:0000256" key="3">
    <source>
        <dbReference type="ARBA" id="ARBA00022448"/>
    </source>
</evidence>
<keyword evidence="6 14" id="KW-0732">Signal</keyword>
<dbReference type="Gene3D" id="2.40.170.20">
    <property type="entry name" value="TonB-dependent receptor, beta-barrel domain"/>
    <property type="match status" value="1"/>
</dbReference>
<dbReference type="PROSITE" id="PS52016">
    <property type="entry name" value="TONB_DEPENDENT_REC_3"/>
    <property type="match status" value="1"/>
</dbReference>
<evidence type="ECO:0000259" key="16">
    <source>
        <dbReference type="Pfam" id="PF07715"/>
    </source>
</evidence>
<dbReference type="KEGG" id="tvl:FAZ95_16865"/>
<organism evidence="17 18">
    <name type="scientific">Trinickia violacea</name>
    <dbReference type="NCBI Taxonomy" id="2571746"/>
    <lineage>
        <taxon>Bacteria</taxon>
        <taxon>Pseudomonadati</taxon>
        <taxon>Pseudomonadota</taxon>
        <taxon>Betaproteobacteria</taxon>
        <taxon>Burkholderiales</taxon>
        <taxon>Burkholderiaceae</taxon>
        <taxon>Trinickia</taxon>
    </lineage>
</organism>
<dbReference type="CDD" id="cd01347">
    <property type="entry name" value="ligand_gated_channel"/>
    <property type="match status" value="1"/>
</dbReference>
<feature type="domain" description="TonB-dependent receptor plug" evidence="16">
    <location>
        <begin position="78"/>
        <end position="176"/>
    </location>
</feature>
<evidence type="ECO:0000313" key="17">
    <source>
        <dbReference type="EMBL" id="QCP50680.1"/>
    </source>
</evidence>
<dbReference type="GO" id="GO:0015344">
    <property type="term" value="F:siderophore uptake transmembrane transporter activity"/>
    <property type="evidence" value="ECO:0007669"/>
    <property type="project" value="TreeGrafter"/>
</dbReference>
<dbReference type="InterPro" id="IPR012910">
    <property type="entry name" value="Plug_dom"/>
</dbReference>
<evidence type="ECO:0000256" key="1">
    <source>
        <dbReference type="ARBA" id="ARBA00004571"/>
    </source>
</evidence>
<comment type="subcellular location">
    <subcellularLocation>
        <location evidence="1 12">Cell outer membrane</location>
        <topology evidence="1 12">Multi-pass membrane protein</topology>
    </subcellularLocation>
</comment>